<keyword evidence="1 2" id="KW-0732">Signal</keyword>
<evidence type="ECO:0008006" key="5">
    <source>
        <dbReference type="Google" id="ProtNLM"/>
    </source>
</evidence>
<organism evidence="3 4">
    <name type="scientific">Saponaria officinalis</name>
    <name type="common">Common soapwort</name>
    <name type="synonym">Lychnis saponaria</name>
    <dbReference type="NCBI Taxonomy" id="3572"/>
    <lineage>
        <taxon>Eukaryota</taxon>
        <taxon>Viridiplantae</taxon>
        <taxon>Streptophyta</taxon>
        <taxon>Embryophyta</taxon>
        <taxon>Tracheophyta</taxon>
        <taxon>Spermatophyta</taxon>
        <taxon>Magnoliopsida</taxon>
        <taxon>eudicotyledons</taxon>
        <taxon>Gunneridae</taxon>
        <taxon>Pentapetalae</taxon>
        <taxon>Caryophyllales</taxon>
        <taxon>Caryophyllaceae</taxon>
        <taxon>Caryophylleae</taxon>
        <taxon>Saponaria</taxon>
    </lineage>
</organism>
<reference evidence="3" key="1">
    <citation type="submission" date="2024-03" db="EMBL/GenBank/DDBJ databases">
        <title>WGS assembly of Saponaria officinalis var. Norfolk2.</title>
        <authorList>
            <person name="Jenkins J."/>
            <person name="Shu S."/>
            <person name="Grimwood J."/>
            <person name="Barry K."/>
            <person name="Goodstein D."/>
            <person name="Schmutz J."/>
            <person name="Leebens-Mack J."/>
            <person name="Osbourn A."/>
        </authorList>
    </citation>
    <scope>NUCLEOTIDE SEQUENCE [LARGE SCALE GENOMIC DNA]</scope>
    <source>
        <strain evidence="3">JIC</strain>
    </source>
</reference>
<keyword evidence="4" id="KW-1185">Reference proteome</keyword>
<accession>A0AAW1JAY8</accession>
<dbReference type="PANTHER" id="PTHR33470:SF4">
    <property type="entry name" value="OS01G0164025 PROTEIN"/>
    <property type="match status" value="1"/>
</dbReference>
<dbReference type="EMBL" id="JBDFQZ010000008">
    <property type="protein sequence ID" value="KAK9700000.1"/>
    <property type="molecule type" value="Genomic_DNA"/>
</dbReference>
<dbReference type="Proteomes" id="UP001443914">
    <property type="component" value="Unassembled WGS sequence"/>
</dbReference>
<proteinExistence type="predicted"/>
<evidence type="ECO:0000313" key="3">
    <source>
        <dbReference type="EMBL" id="KAK9700000.1"/>
    </source>
</evidence>
<feature type="signal peptide" evidence="2">
    <location>
        <begin position="1"/>
        <end position="25"/>
    </location>
</feature>
<dbReference type="PANTHER" id="PTHR33470">
    <property type="entry name" value="OS01G0164075 PROTEIN"/>
    <property type="match status" value="1"/>
</dbReference>
<protein>
    <recommendedName>
        <fullName evidence="5">Pistil-specific extensin-like protein</fullName>
    </recommendedName>
</protein>
<dbReference type="Pfam" id="PF01190">
    <property type="entry name" value="Pollen_Ole_e_1"/>
    <property type="match status" value="1"/>
</dbReference>
<comment type="caution">
    <text evidence="3">The sequence shown here is derived from an EMBL/GenBank/DDBJ whole genome shotgun (WGS) entry which is preliminary data.</text>
</comment>
<evidence type="ECO:0000256" key="1">
    <source>
        <dbReference type="ARBA" id="ARBA00022729"/>
    </source>
</evidence>
<dbReference type="GO" id="GO:0071944">
    <property type="term" value="C:cell periphery"/>
    <property type="evidence" value="ECO:0007669"/>
    <property type="project" value="TreeGrafter"/>
</dbReference>
<gene>
    <name evidence="3" type="ORF">RND81_08G210000</name>
</gene>
<name>A0AAW1JAY8_SAPOF</name>
<dbReference type="AlphaFoldDB" id="A0AAW1JAY8"/>
<sequence>MTSTRNFVLISSVLLLALAVTNASAEYSVTSPTSRPYANTKTDVVVEGIVYCQSCDYSGTWNLDDAEPIGGATISVICRNYRGRISYYKAFTTSDEGYFYAKLDGFRMRHPYLDHPLQSCAVKLVDSPLATCDVFTNINYGIKGAALRYEKKNTVTDDYEAVIYSAGPLSFRPEHCAPKP</sequence>
<evidence type="ECO:0000256" key="2">
    <source>
        <dbReference type="SAM" id="SignalP"/>
    </source>
</evidence>
<evidence type="ECO:0000313" key="4">
    <source>
        <dbReference type="Proteomes" id="UP001443914"/>
    </source>
</evidence>
<feature type="chain" id="PRO_5043385213" description="Pistil-specific extensin-like protein" evidence="2">
    <location>
        <begin position="26"/>
        <end position="180"/>
    </location>
</feature>